<dbReference type="OrthoDB" id="419616at2759"/>
<evidence type="ECO:0000259" key="7">
    <source>
        <dbReference type="PROSITE" id="PS50850"/>
    </source>
</evidence>
<dbReference type="Proteomes" id="UP000053593">
    <property type="component" value="Unassembled WGS sequence"/>
</dbReference>
<dbReference type="InterPro" id="IPR036259">
    <property type="entry name" value="MFS_trans_sf"/>
</dbReference>
<dbReference type="Gene3D" id="1.20.1250.20">
    <property type="entry name" value="MFS general substrate transporter like domains"/>
    <property type="match status" value="1"/>
</dbReference>
<keyword evidence="5 6" id="KW-0472">Membrane</keyword>
<accession>A0A0D0BDN3</accession>
<dbReference type="HOGENOM" id="CLU_763027_0_0_1"/>
<keyword evidence="9" id="KW-1185">Reference proteome</keyword>
<evidence type="ECO:0000256" key="2">
    <source>
        <dbReference type="ARBA" id="ARBA00022448"/>
    </source>
</evidence>
<reference evidence="8 9" key="1">
    <citation type="submission" date="2014-04" db="EMBL/GenBank/DDBJ databases">
        <title>Evolutionary Origins and Diversification of the Mycorrhizal Mutualists.</title>
        <authorList>
            <consortium name="DOE Joint Genome Institute"/>
            <consortium name="Mycorrhizal Genomics Consortium"/>
            <person name="Kohler A."/>
            <person name="Kuo A."/>
            <person name="Nagy L.G."/>
            <person name="Floudas D."/>
            <person name="Copeland A."/>
            <person name="Barry K.W."/>
            <person name="Cichocki N."/>
            <person name="Veneault-Fourrey C."/>
            <person name="LaButti K."/>
            <person name="Lindquist E.A."/>
            <person name="Lipzen A."/>
            <person name="Lundell T."/>
            <person name="Morin E."/>
            <person name="Murat C."/>
            <person name="Riley R."/>
            <person name="Ohm R."/>
            <person name="Sun H."/>
            <person name="Tunlid A."/>
            <person name="Henrissat B."/>
            <person name="Grigoriev I.V."/>
            <person name="Hibbett D.S."/>
            <person name="Martin F."/>
        </authorList>
    </citation>
    <scope>NUCLEOTIDE SEQUENCE [LARGE SCALE GENOMIC DNA]</scope>
    <source>
        <strain evidence="8 9">FD-317 M1</strain>
    </source>
</reference>
<evidence type="ECO:0000313" key="8">
    <source>
        <dbReference type="EMBL" id="KIK52651.1"/>
    </source>
</evidence>
<evidence type="ECO:0000256" key="3">
    <source>
        <dbReference type="ARBA" id="ARBA00022692"/>
    </source>
</evidence>
<dbReference type="SUPFAM" id="SSF103473">
    <property type="entry name" value="MFS general substrate transporter"/>
    <property type="match status" value="1"/>
</dbReference>
<sequence>MSPQVDEETPLLPPQQHETQRMPLPRLQFTLVLFLQFAEPLTSQVIYPFLPQLVRDIGITHGDETKVGHYSSLFFLTQAMTTLHWSRISDKVGRRPVILTGLFGLSVSMYCFGLSRTFWGLVLSRCLNGALNGNIGVIKRYFGYVDVMRTLRLIATFISILAEMTDTTNIAQAYAYMPVAWSSGSVLGPMIGGALARPADQFPNIFGHNEFLIKYPYFLPCVVPATFSAIAWLVTYLFLKETVKSPTLSFPRPFRWRKQTNAVKSSTADIATDSTANDVTTEIPDNNKPVPFRKLLNRRVLVAAGNYASLSLVDVMVRAIQLQLFNPCGAWWFRSSAGYDWKPALDIWIAEWYHPNLFLCQVA</sequence>
<dbReference type="InterPro" id="IPR011701">
    <property type="entry name" value="MFS"/>
</dbReference>
<evidence type="ECO:0000256" key="6">
    <source>
        <dbReference type="SAM" id="Phobius"/>
    </source>
</evidence>
<evidence type="ECO:0000313" key="9">
    <source>
        <dbReference type="Proteomes" id="UP000053593"/>
    </source>
</evidence>
<dbReference type="GO" id="GO:0016020">
    <property type="term" value="C:membrane"/>
    <property type="evidence" value="ECO:0007669"/>
    <property type="project" value="UniProtKB-SubCell"/>
</dbReference>
<comment type="subcellular location">
    <subcellularLocation>
        <location evidence="1">Membrane</location>
        <topology evidence="1">Multi-pass membrane protein</topology>
    </subcellularLocation>
</comment>
<dbReference type="Pfam" id="PF07690">
    <property type="entry name" value="MFS_1"/>
    <property type="match status" value="1"/>
</dbReference>
<protein>
    <recommendedName>
        <fullName evidence="7">Major facilitator superfamily (MFS) profile domain-containing protein</fullName>
    </recommendedName>
</protein>
<feature type="transmembrane region" description="Helical" evidence="6">
    <location>
        <begin position="174"/>
        <end position="197"/>
    </location>
</feature>
<dbReference type="PANTHER" id="PTHR23504">
    <property type="entry name" value="MAJOR FACILITATOR SUPERFAMILY DOMAIN-CONTAINING PROTEIN 10"/>
    <property type="match status" value="1"/>
</dbReference>
<dbReference type="AlphaFoldDB" id="A0A0D0BDN3"/>
<proteinExistence type="predicted"/>
<feature type="transmembrane region" description="Helical" evidence="6">
    <location>
        <begin position="97"/>
        <end position="121"/>
    </location>
</feature>
<evidence type="ECO:0000256" key="1">
    <source>
        <dbReference type="ARBA" id="ARBA00004141"/>
    </source>
</evidence>
<dbReference type="GO" id="GO:0022857">
    <property type="term" value="F:transmembrane transporter activity"/>
    <property type="evidence" value="ECO:0007669"/>
    <property type="project" value="InterPro"/>
</dbReference>
<feature type="transmembrane region" description="Helical" evidence="6">
    <location>
        <begin position="217"/>
        <end position="239"/>
    </location>
</feature>
<dbReference type="InterPro" id="IPR020846">
    <property type="entry name" value="MFS_dom"/>
</dbReference>
<dbReference type="PROSITE" id="PS50850">
    <property type="entry name" value="MFS"/>
    <property type="match status" value="1"/>
</dbReference>
<name>A0A0D0BDN3_9AGAR</name>
<organism evidence="8 9">
    <name type="scientific">Collybiopsis luxurians FD-317 M1</name>
    <dbReference type="NCBI Taxonomy" id="944289"/>
    <lineage>
        <taxon>Eukaryota</taxon>
        <taxon>Fungi</taxon>
        <taxon>Dikarya</taxon>
        <taxon>Basidiomycota</taxon>
        <taxon>Agaricomycotina</taxon>
        <taxon>Agaricomycetes</taxon>
        <taxon>Agaricomycetidae</taxon>
        <taxon>Agaricales</taxon>
        <taxon>Marasmiineae</taxon>
        <taxon>Omphalotaceae</taxon>
        <taxon>Collybiopsis</taxon>
        <taxon>Collybiopsis luxurians</taxon>
    </lineage>
</organism>
<dbReference type="EMBL" id="KN834839">
    <property type="protein sequence ID" value="KIK52651.1"/>
    <property type="molecule type" value="Genomic_DNA"/>
</dbReference>
<evidence type="ECO:0000256" key="5">
    <source>
        <dbReference type="ARBA" id="ARBA00023136"/>
    </source>
</evidence>
<dbReference type="PANTHER" id="PTHR23504:SF15">
    <property type="entry name" value="MAJOR FACILITATOR SUPERFAMILY (MFS) PROFILE DOMAIN-CONTAINING PROTEIN"/>
    <property type="match status" value="1"/>
</dbReference>
<gene>
    <name evidence="8" type="ORF">GYMLUDRAFT_251023</name>
</gene>
<evidence type="ECO:0000256" key="4">
    <source>
        <dbReference type="ARBA" id="ARBA00022989"/>
    </source>
</evidence>
<keyword evidence="3 6" id="KW-0812">Transmembrane</keyword>
<keyword evidence="4 6" id="KW-1133">Transmembrane helix</keyword>
<keyword evidence="2" id="KW-0813">Transport</keyword>
<feature type="domain" description="Major facilitator superfamily (MFS) profile" evidence="7">
    <location>
        <begin position="28"/>
        <end position="363"/>
    </location>
</feature>